<organism evidence="3 4">
    <name type="scientific">Sphagnum jensenii</name>
    <dbReference type="NCBI Taxonomy" id="128206"/>
    <lineage>
        <taxon>Eukaryota</taxon>
        <taxon>Viridiplantae</taxon>
        <taxon>Streptophyta</taxon>
        <taxon>Embryophyta</taxon>
        <taxon>Bryophyta</taxon>
        <taxon>Sphagnophytina</taxon>
        <taxon>Sphagnopsida</taxon>
        <taxon>Sphagnales</taxon>
        <taxon>Sphagnaceae</taxon>
        <taxon>Sphagnum</taxon>
    </lineage>
</organism>
<protein>
    <submittedName>
        <fullName evidence="3">Uncharacterized protein</fullName>
    </submittedName>
</protein>
<feature type="region of interest" description="Disordered" evidence="2">
    <location>
        <begin position="95"/>
        <end position="133"/>
    </location>
</feature>
<evidence type="ECO:0000256" key="1">
    <source>
        <dbReference type="SAM" id="Coils"/>
    </source>
</evidence>
<proteinExistence type="predicted"/>
<feature type="region of interest" description="Disordered" evidence="2">
    <location>
        <begin position="162"/>
        <end position="181"/>
    </location>
</feature>
<evidence type="ECO:0000313" key="4">
    <source>
        <dbReference type="Proteomes" id="UP001497522"/>
    </source>
</evidence>
<feature type="coiled-coil region" evidence="1">
    <location>
        <begin position="406"/>
        <end position="462"/>
    </location>
</feature>
<feature type="compositionally biased region" description="Basic and acidic residues" evidence="2">
    <location>
        <begin position="162"/>
        <end position="173"/>
    </location>
</feature>
<feature type="compositionally biased region" description="Basic and acidic residues" evidence="2">
    <location>
        <begin position="561"/>
        <end position="571"/>
    </location>
</feature>
<feature type="compositionally biased region" description="Low complexity" evidence="2">
    <location>
        <begin position="114"/>
        <end position="132"/>
    </location>
</feature>
<name>A0ABP1ACM0_9BRYO</name>
<dbReference type="Gene3D" id="1.20.120.20">
    <property type="entry name" value="Apolipoprotein"/>
    <property type="match status" value="1"/>
</dbReference>
<gene>
    <name evidence="3" type="ORF">CSSPJE1EN2_LOCUS3269</name>
</gene>
<sequence length="571" mass="60528">MATTAVMVNCNARMMLMSYGNSLFTPGAVRSSSLVEAPVYSSGSLASGSTRVSMLGSVFRIRKNLITSIEHSRIQSGKNRLRNCIVRASLKGEGQSRVRRQASEKAEVETAGGSDSAAAAAPPPLRSSSSDADQVRLPADAAVYVDKSVLDSFLDLARAGRTADDEGLVREEDDHAEEEAGGIAVQQQELGRSAEADTAAVSLGNKPSEVAQEEEGSGPYFEDQELTASVLDVASDAAVDNQPEVDAEAEREAEAIVDKFGGSAGSSSKLLTQANIEELAEVAARLESQRASAGLETGSGRQAGAAERGGGAAKPRSSIEETGKKIAAEVRQRVEDLQGGVDGVVEAGEYAKEGLDKRIKVLNLAAEEARETGTQAADIAAKGWEALAKRTEDLVTHLQKTTTATQQSLNKNAEVAKEQIEQNMAEAYNKVGETRENINDLQSDLEQNLTEIQNKIKQKVGEAQATYSKLLGDAKLAVAAAEQKSPNADQSKEDEDEDSSSSSSSFTEEAATVSKMMSHSYEDEDGNEQLAEGSSRKELKNNFQQEESDAAAGATNTDPVEIGRDDEWGGK</sequence>
<reference evidence="3" key="1">
    <citation type="submission" date="2024-03" db="EMBL/GenBank/DDBJ databases">
        <authorList>
            <consortium name="ELIXIR-Norway"/>
            <consortium name="Elixir Norway"/>
        </authorList>
    </citation>
    <scope>NUCLEOTIDE SEQUENCE</scope>
</reference>
<dbReference type="EMBL" id="OZ023712">
    <property type="protein sequence ID" value="CAK9860274.1"/>
    <property type="molecule type" value="Genomic_DNA"/>
</dbReference>
<keyword evidence="4" id="KW-1185">Reference proteome</keyword>
<dbReference type="SUPFAM" id="SSF58113">
    <property type="entry name" value="Apolipoprotein A-I"/>
    <property type="match status" value="1"/>
</dbReference>
<keyword evidence="1" id="KW-0175">Coiled coil</keyword>
<dbReference type="Proteomes" id="UP001497522">
    <property type="component" value="Chromosome 11"/>
</dbReference>
<evidence type="ECO:0000256" key="2">
    <source>
        <dbReference type="SAM" id="MobiDB-lite"/>
    </source>
</evidence>
<feature type="region of interest" description="Disordered" evidence="2">
    <location>
        <begin position="479"/>
        <end position="571"/>
    </location>
</feature>
<feature type="region of interest" description="Disordered" evidence="2">
    <location>
        <begin position="290"/>
        <end position="322"/>
    </location>
</feature>
<accession>A0ABP1ACM0</accession>
<evidence type="ECO:0000313" key="3">
    <source>
        <dbReference type="EMBL" id="CAK9860274.1"/>
    </source>
</evidence>